<gene>
    <name evidence="3" type="ORF">ONZ51_g6874</name>
</gene>
<dbReference type="Proteomes" id="UP001215151">
    <property type="component" value="Unassembled WGS sequence"/>
</dbReference>
<dbReference type="AlphaFoldDB" id="A0AAD7TRQ5"/>
<comment type="caution">
    <text evidence="3">The sequence shown here is derived from an EMBL/GenBank/DDBJ whole genome shotgun (WGS) entry which is preliminary data.</text>
</comment>
<evidence type="ECO:0000313" key="3">
    <source>
        <dbReference type="EMBL" id="KAJ8474977.1"/>
    </source>
</evidence>
<keyword evidence="2" id="KW-0812">Transmembrane</keyword>
<reference evidence="3" key="1">
    <citation type="submission" date="2022-11" db="EMBL/GenBank/DDBJ databases">
        <title>Genome Sequence of Cubamyces cubensis.</title>
        <authorList>
            <person name="Buettner E."/>
        </authorList>
    </citation>
    <scope>NUCLEOTIDE SEQUENCE</scope>
    <source>
        <strain evidence="3">MPL-01</strain>
    </source>
</reference>
<feature type="transmembrane region" description="Helical" evidence="2">
    <location>
        <begin position="46"/>
        <end position="71"/>
    </location>
</feature>
<name>A0AAD7TRQ5_9APHY</name>
<protein>
    <submittedName>
        <fullName evidence="3">Uncharacterized protein</fullName>
    </submittedName>
</protein>
<evidence type="ECO:0000313" key="4">
    <source>
        <dbReference type="Proteomes" id="UP001215151"/>
    </source>
</evidence>
<feature type="region of interest" description="Disordered" evidence="1">
    <location>
        <begin position="1"/>
        <end position="23"/>
    </location>
</feature>
<keyword evidence="4" id="KW-1185">Reference proteome</keyword>
<organism evidence="3 4">
    <name type="scientific">Trametes cubensis</name>
    <dbReference type="NCBI Taxonomy" id="1111947"/>
    <lineage>
        <taxon>Eukaryota</taxon>
        <taxon>Fungi</taxon>
        <taxon>Dikarya</taxon>
        <taxon>Basidiomycota</taxon>
        <taxon>Agaricomycotina</taxon>
        <taxon>Agaricomycetes</taxon>
        <taxon>Polyporales</taxon>
        <taxon>Polyporaceae</taxon>
        <taxon>Trametes</taxon>
    </lineage>
</organism>
<sequence length="99" mass="10716">MPSLGRYVPLPQEEPTAPKGRIRYPGSESPGIHIIDTTHVTTDTLWGRWAACVAILLVVNALVLAFAAATLRTLVSDLALRLEAVDTRALPRPDTLFGL</sequence>
<accession>A0AAD7TRQ5</accession>
<dbReference type="EMBL" id="JAPEVG010000172">
    <property type="protein sequence ID" value="KAJ8474977.1"/>
    <property type="molecule type" value="Genomic_DNA"/>
</dbReference>
<keyword evidence="2" id="KW-1133">Transmembrane helix</keyword>
<evidence type="ECO:0000256" key="1">
    <source>
        <dbReference type="SAM" id="MobiDB-lite"/>
    </source>
</evidence>
<keyword evidence="2" id="KW-0472">Membrane</keyword>
<proteinExistence type="predicted"/>
<evidence type="ECO:0000256" key="2">
    <source>
        <dbReference type="SAM" id="Phobius"/>
    </source>
</evidence>